<proteinExistence type="predicted"/>
<organism evidence="1">
    <name type="scientific">freshwater metagenome</name>
    <dbReference type="NCBI Taxonomy" id="449393"/>
    <lineage>
        <taxon>unclassified sequences</taxon>
        <taxon>metagenomes</taxon>
        <taxon>ecological metagenomes</taxon>
    </lineage>
</organism>
<protein>
    <submittedName>
        <fullName evidence="1">Unannotated protein</fullName>
    </submittedName>
</protein>
<evidence type="ECO:0000313" key="1">
    <source>
        <dbReference type="EMBL" id="CAB5011169.1"/>
    </source>
</evidence>
<reference evidence="1" key="1">
    <citation type="submission" date="2020-05" db="EMBL/GenBank/DDBJ databases">
        <authorList>
            <person name="Chiriac C."/>
            <person name="Salcher M."/>
            <person name="Ghai R."/>
            <person name="Kavagutti S V."/>
        </authorList>
    </citation>
    <scope>NUCLEOTIDE SEQUENCE</scope>
</reference>
<name>A0A6J7Q4Y3_9ZZZZ</name>
<sequence>MKKTLVAVGSVAAALVMVVSLAGTAQAAPGASGRSGGISALVTAGTITAAQQAAFKAAVDVEKQVAGVTCEQAKTAALASLVAKGTITQSQADAIKAAKAAKKTGTATTGAMLVTPAS</sequence>
<gene>
    <name evidence="1" type="ORF">UFOPK4061_00878</name>
</gene>
<dbReference type="EMBL" id="CAFBPD010000144">
    <property type="protein sequence ID" value="CAB5011169.1"/>
    <property type="molecule type" value="Genomic_DNA"/>
</dbReference>
<accession>A0A6J7Q4Y3</accession>
<dbReference type="AlphaFoldDB" id="A0A6J7Q4Y3"/>